<name>A0A840E2N5_9BACT</name>
<evidence type="ECO:0000313" key="1">
    <source>
        <dbReference type="EMBL" id="MBB4079360.1"/>
    </source>
</evidence>
<dbReference type="SUPFAM" id="SSF52141">
    <property type="entry name" value="Uracil-DNA glycosylase-like"/>
    <property type="match status" value="1"/>
</dbReference>
<dbReference type="EMBL" id="JACIFF010000004">
    <property type="protein sequence ID" value="MBB4079360.1"/>
    <property type="molecule type" value="Genomic_DNA"/>
</dbReference>
<proteinExistence type="predicted"/>
<dbReference type="Proteomes" id="UP000576209">
    <property type="component" value="Unassembled WGS sequence"/>
</dbReference>
<dbReference type="Gene3D" id="3.40.470.10">
    <property type="entry name" value="Uracil-DNA glycosylase-like domain"/>
    <property type="match status" value="1"/>
</dbReference>
<sequence>MIDWQPYREHYARTLTGVSPTLRGEVARLGMAPFTSAPETTLHPGELMVVSMKPYGAADQSYRCGWDERADRPDLHRWYDGERSTGNFVREADALLALLIDGMTLHLRPRQIFSTYAYFSRARDAAELKRFGLELLDCSAFHRKFLQIIRPRVVLCIGNGPLPSAFALYRSLYGPEHVEEVRCAPRVLLRHFTTSDGVLVLGVPHLSYVRVASFATPLFDVLRARQHKL</sequence>
<organism evidence="1 2">
    <name type="scientific">Neolewinella aquimaris</name>
    <dbReference type="NCBI Taxonomy" id="1835722"/>
    <lineage>
        <taxon>Bacteria</taxon>
        <taxon>Pseudomonadati</taxon>
        <taxon>Bacteroidota</taxon>
        <taxon>Saprospiria</taxon>
        <taxon>Saprospirales</taxon>
        <taxon>Lewinellaceae</taxon>
        <taxon>Neolewinella</taxon>
    </lineage>
</organism>
<dbReference type="RefSeq" id="WP_183495608.1">
    <property type="nucleotide sequence ID" value="NZ_JACIFF010000004.1"/>
</dbReference>
<evidence type="ECO:0000313" key="2">
    <source>
        <dbReference type="Proteomes" id="UP000576209"/>
    </source>
</evidence>
<dbReference type="InterPro" id="IPR036895">
    <property type="entry name" value="Uracil-DNA_glycosylase-like_sf"/>
</dbReference>
<reference evidence="1 2" key="1">
    <citation type="submission" date="2020-08" db="EMBL/GenBank/DDBJ databases">
        <title>Genomic Encyclopedia of Type Strains, Phase IV (KMG-IV): sequencing the most valuable type-strain genomes for metagenomic binning, comparative biology and taxonomic classification.</title>
        <authorList>
            <person name="Goeker M."/>
        </authorList>
    </citation>
    <scope>NUCLEOTIDE SEQUENCE [LARGE SCALE GENOMIC DNA]</scope>
    <source>
        <strain evidence="1 2">DSM 105137</strain>
    </source>
</reference>
<evidence type="ECO:0008006" key="3">
    <source>
        <dbReference type="Google" id="ProtNLM"/>
    </source>
</evidence>
<comment type="caution">
    <text evidence="1">The sequence shown here is derived from an EMBL/GenBank/DDBJ whole genome shotgun (WGS) entry which is preliminary data.</text>
</comment>
<protein>
    <recommendedName>
        <fullName evidence="3">Uracil DNA glycosylase superfamily protein</fullName>
    </recommendedName>
</protein>
<gene>
    <name evidence="1" type="ORF">GGR28_001980</name>
</gene>
<dbReference type="AlphaFoldDB" id="A0A840E2N5"/>
<accession>A0A840E2N5</accession>
<keyword evidence="2" id="KW-1185">Reference proteome</keyword>